<accession>A0ABR2K496</accession>
<keyword evidence="2" id="KW-1185">Reference proteome</keyword>
<evidence type="ECO:0000313" key="2">
    <source>
        <dbReference type="Proteomes" id="UP001470230"/>
    </source>
</evidence>
<name>A0ABR2K496_9EUKA</name>
<gene>
    <name evidence="1" type="ORF">M9Y10_041419</name>
</gene>
<proteinExistence type="predicted"/>
<dbReference type="InterPro" id="IPR016024">
    <property type="entry name" value="ARM-type_fold"/>
</dbReference>
<reference evidence="1 2" key="1">
    <citation type="submission" date="2024-04" db="EMBL/GenBank/DDBJ databases">
        <title>Tritrichomonas musculus Genome.</title>
        <authorList>
            <person name="Alves-Ferreira E."/>
            <person name="Grigg M."/>
            <person name="Lorenzi H."/>
            <person name="Galac M."/>
        </authorList>
    </citation>
    <scope>NUCLEOTIDE SEQUENCE [LARGE SCALE GENOMIC DNA]</scope>
    <source>
        <strain evidence="1 2">EAF2021</strain>
    </source>
</reference>
<dbReference type="Proteomes" id="UP001470230">
    <property type="component" value="Unassembled WGS sequence"/>
</dbReference>
<comment type="caution">
    <text evidence="1">The sequence shown here is derived from an EMBL/GenBank/DDBJ whole genome shotgun (WGS) entry which is preliminary data.</text>
</comment>
<protein>
    <submittedName>
        <fullName evidence="1">Uncharacterized protein</fullName>
    </submittedName>
</protein>
<organism evidence="1 2">
    <name type="scientific">Tritrichomonas musculus</name>
    <dbReference type="NCBI Taxonomy" id="1915356"/>
    <lineage>
        <taxon>Eukaryota</taxon>
        <taxon>Metamonada</taxon>
        <taxon>Parabasalia</taxon>
        <taxon>Tritrichomonadida</taxon>
        <taxon>Tritrichomonadidae</taxon>
        <taxon>Tritrichomonas</taxon>
    </lineage>
</organism>
<evidence type="ECO:0000313" key="1">
    <source>
        <dbReference type="EMBL" id="KAK8885960.1"/>
    </source>
</evidence>
<dbReference type="SUPFAM" id="SSF48371">
    <property type="entry name" value="ARM repeat"/>
    <property type="match status" value="1"/>
</dbReference>
<dbReference type="EMBL" id="JAPFFF010000007">
    <property type="protein sequence ID" value="KAK8885960.1"/>
    <property type="molecule type" value="Genomic_DNA"/>
</dbReference>
<sequence>MFFSTKNQGQRTPKKKIDYAPFLRLSEVERSNSGDITLVSSTKISFHFSMLLDPLKCYHSIQCLNKIAQTQRFSVIKKYYDNIFIMIKNANSISETLRLRLPNQPILPPSEIINQCLSLIDKIASFSPFFLMKEEIRPKHITFLYNLLPNETAFKALGKLLVLNIDFAKHIINLGIDKIASKITELNLPLFIWFLGSFAYFPDLSQYMLPYYEEYIVKNSVSQNEFIRKFCYDALAILVKYSSEMCVWISSSPIINTIFTISPTSAACAKKYIELADDFLTIGMTSFLKEENTVNTLISVLQMCFTDSFGLAMIASKVLISLVRLGFLSILISSRIDDALFKFVFGDASFKEKEAAMKILCVLFISSPKQTKIRYLSLRFTDIVSDAIELGDSELHSYGVTSLHHLIIISNEEDDYETLKISIQEMLDMLSLEEYDQIIPPCA</sequence>